<dbReference type="AlphaFoldDB" id="A0A8T2NDG2"/>
<dbReference type="Proteomes" id="UP000824540">
    <property type="component" value="Unassembled WGS sequence"/>
</dbReference>
<gene>
    <name evidence="2" type="ORF">JZ751_025809</name>
</gene>
<evidence type="ECO:0000313" key="2">
    <source>
        <dbReference type="EMBL" id="KAG9338405.1"/>
    </source>
</evidence>
<comment type="caution">
    <text evidence="2">The sequence shown here is derived from an EMBL/GenBank/DDBJ whole genome shotgun (WGS) entry which is preliminary data.</text>
</comment>
<keyword evidence="3" id="KW-1185">Reference proteome</keyword>
<proteinExistence type="predicted"/>
<dbReference type="EMBL" id="JAFBMS010000067">
    <property type="protein sequence ID" value="KAG9338405.1"/>
    <property type="molecule type" value="Genomic_DNA"/>
</dbReference>
<protein>
    <submittedName>
        <fullName evidence="2">Uncharacterized protein</fullName>
    </submittedName>
</protein>
<evidence type="ECO:0000256" key="1">
    <source>
        <dbReference type="SAM" id="MobiDB-lite"/>
    </source>
</evidence>
<reference evidence="2" key="1">
    <citation type="thesis" date="2021" institute="BYU ScholarsArchive" country="Provo, UT, USA">
        <title>Applications of and Algorithms for Genome Assembly and Genomic Analyses with an Emphasis on Marine Teleosts.</title>
        <authorList>
            <person name="Pickett B.D."/>
        </authorList>
    </citation>
    <scope>NUCLEOTIDE SEQUENCE</scope>
    <source>
        <strain evidence="2">HI-2016</strain>
    </source>
</reference>
<feature type="region of interest" description="Disordered" evidence="1">
    <location>
        <begin position="157"/>
        <end position="189"/>
    </location>
</feature>
<feature type="compositionally biased region" description="Polar residues" evidence="1">
    <location>
        <begin position="157"/>
        <end position="177"/>
    </location>
</feature>
<sequence length="189" mass="20139">MYVKWPPRLFNSLIILSSALCCFYLPVTPLVTGLTALEHRESDAITVTWEANAGRAVAAAPFSDHRHCVGLPAVQACDLTAGALADAGGGLPICTLQCGSVAQRPLATRPSEAVRLKSYVCPQCRPVTTQPVPSDPQCQTPPRPSCAATLYRLAPSELSQTTEAESARQSISTSTRCGVQGARCRERET</sequence>
<evidence type="ECO:0000313" key="3">
    <source>
        <dbReference type="Proteomes" id="UP000824540"/>
    </source>
</evidence>
<name>A0A8T2NDG2_9TELE</name>
<organism evidence="2 3">
    <name type="scientific">Albula glossodonta</name>
    <name type="common">roundjaw bonefish</name>
    <dbReference type="NCBI Taxonomy" id="121402"/>
    <lineage>
        <taxon>Eukaryota</taxon>
        <taxon>Metazoa</taxon>
        <taxon>Chordata</taxon>
        <taxon>Craniata</taxon>
        <taxon>Vertebrata</taxon>
        <taxon>Euteleostomi</taxon>
        <taxon>Actinopterygii</taxon>
        <taxon>Neopterygii</taxon>
        <taxon>Teleostei</taxon>
        <taxon>Albuliformes</taxon>
        <taxon>Albulidae</taxon>
        <taxon>Albula</taxon>
    </lineage>
</organism>
<accession>A0A8T2NDG2</accession>